<dbReference type="AlphaFoldDB" id="A0A6N8JIX8"/>
<organism evidence="2 3">
    <name type="scientific">Chitinophaga oryziterrae</name>
    <dbReference type="NCBI Taxonomy" id="1031224"/>
    <lineage>
        <taxon>Bacteria</taxon>
        <taxon>Pseudomonadati</taxon>
        <taxon>Bacteroidota</taxon>
        <taxon>Chitinophagia</taxon>
        <taxon>Chitinophagales</taxon>
        <taxon>Chitinophagaceae</taxon>
        <taxon>Chitinophaga</taxon>
    </lineage>
</organism>
<comment type="caution">
    <text evidence="2">The sequence shown here is derived from an EMBL/GenBank/DDBJ whole genome shotgun (WGS) entry which is preliminary data.</text>
</comment>
<keyword evidence="3" id="KW-1185">Reference proteome</keyword>
<proteinExistence type="predicted"/>
<protein>
    <submittedName>
        <fullName evidence="2">Uncharacterized protein</fullName>
    </submittedName>
</protein>
<evidence type="ECO:0000256" key="1">
    <source>
        <dbReference type="SAM" id="MobiDB-lite"/>
    </source>
</evidence>
<reference evidence="2 3" key="1">
    <citation type="submission" date="2019-12" db="EMBL/GenBank/DDBJ databases">
        <title>The draft genomic sequence of strain Chitinophaga oryziterrae JCM 16595.</title>
        <authorList>
            <person name="Zhang X."/>
        </authorList>
    </citation>
    <scope>NUCLEOTIDE SEQUENCE [LARGE SCALE GENOMIC DNA]</scope>
    <source>
        <strain evidence="2 3">JCM 16595</strain>
    </source>
</reference>
<accession>A0A6N8JIX8</accession>
<name>A0A6N8JIX8_9BACT</name>
<dbReference type="EMBL" id="WRXO01000010">
    <property type="protein sequence ID" value="MVT44306.1"/>
    <property type="molecule type" value="Genomic_DNA"/>
</dbReference>
<sequence length="64" mass="7394">MLHDKSSGKHKKKPEEYKPDVQKPVEILKTSKADNNRNPLHGDLSEKPEDENKVVRDQDKNSKD</sequence>
<gene>
    <name evidence="2" type="ORF">GO495_27170</name>
</gene>
<evidence type="ECO:0000313" key="3">
    <source>
        <dbReference type="Proteomes" id="UP000468388"/>
    </source>
</evidence>
<feature type="region of interest" description="Disordered" evidence="1">
    <location>
        <begin position="1"/>
        <end position="64"/>
    </location>
</feature>
<evidence type="ECO:0000313" key="2">
    <source>
        <dbReference type="EMBL" id="MVT44306.1"/>
    </source>
</evidence>
<feature type="compositionally biased region" description="Basic and acidic residues" evidence="1">
    <location>
        <begin position="1"/>
        <end position="23"/>
    </location>
</feature>
<dbReference type="RefSeq" id="WP_157303094.1">
    <property type="nucleotide sequence ID" value="NZ_BAAAZB010000021.1"/>
</dbReference>
<dbReference type="Proteomes" id="UP000468388">
    <property type="component" value="Unassembled WGS sequence"/>
</dbReference>
<feature type="compositionally biased region" description="Basic and acidic residues" evidence="1">
    <location>
        <begin position="43"/>
        <end position="64"/>
    </location>
</feature>
<dbReference type="OrthoDB" id="678045at2"/>